<dbReference type="GO" id="GO:0005737">
    <property type="term" value="C:cytoplasm"/>
    <property type="evidence" value="ECO:0007669"/>
    <property type="project" value="TreeGrafter"/>
</dbReference>
<name>A0A1B1YKK0_THEST</name>
<dbReference type="EC" id="3.1.3.89" evidence="5"/>
<evidence type="ECO:0000256" key="1">
    <source>
        <dbReference type="ARBA" id="ARBA00001638"/>
    </source>
</evidence>
<dbReference type="EMBL" id="CP014673">
    <property type="protein sequence ID" value="ANX01291.1"/>
    <property type="molecule type" value="Genomic_DNA"/>
</dbReference>
<evidence type="ECO:0000256" key="5">
    <source>
        <dbReference type="ARBA" id="ARBA00012964"/>
    </source>
</evidence>
<dbReference type="AlphaFoldDB" id="A0A1B1YKK0"/>
<feature type="domain" description="HD/PDEase" evidence="8">
    <location>
        <begin position="31"/>
        <end position="149"/>
    </location>
</feature>
<dbReference type="Pfam" id="PF13023">
    <property type="entry name" value="HD_3"/>
    <property type="match status" value="1"/>
</dbReference>
<dbReference type="PANTHER" id="PTHR11845:SF13">
    <property type="entry name" value="5'-DEOXYNUCLEOTIDASE HDDC2"/>
    <property type="match status" value="1"/>
</dbReference>
<comment type="cofactor">
    <cofactor evidence="3">
        <name>Co(2+)</name>
        <dbReference type="ChEBI" id="CHEBI:48828"/>
    </cofactor>
</comment>
<accession>A0A1B1YKK0</accession>
<dbReference type="GO" id="GO:0002953">
    <property type="term" value="F:5'-deoxynucleotidase activity"/>
    <property type="evidence" value="ECO:0007669"/>
    <property type="project" value="UniProtKB-EC"/>
</dbReference>
<comment type="catalytic activity">
    <reaction evidence="1">
        <text>a 2'-deoxyribonucleoside 5'-phosphate + H2O = a 2'-deoxyribonucleoside + phosphate</text>
        <dbReference type="Rhea" id="RHEA:36167"/>
        <dbReference type="ChEBI" id="CHEBI:15377"/>
        <dbReference type="ChEBI" id="CHEBI:18274"/>
        <dbReference type="ChEBI" id="CHEBI:43474"/>
        <dbReference type="ChEBI" id="CHEBI:65317"/>
        <dbReference type="EC" id="3.1.3.89"/>
    </reaction>
</comment>
<organism evidence="9 10">
    <name type="scientific">Thermoclostridium stercorarium subsp. leptospartum DSM 9219</name>
    <dbReference type="NCBI Taxonomy" id="1346611"/>
    <lineage>
        <taxon>Bacteria</taxon>
        <taxon>Bacillati</taxon>
        <taxon>Bacillota</taxon>
        <taxon>Clostridia</taxon>
        <taxon>Eubacteriales</taxon>
        <taxon>Oscillospiraceae</taxon>
        <taxon>Thermoclostridium</taxon>
    </lineage>
</organism>
<proteinExistence type="predicted"/>
<dbReference type="InterPro" id="IPR003607">
    <property type="entry name" value="HD/PDEase_dom"/>
</dbReference>
<comment type="subunit">
    <text evidence="4">Homodimer.</text>
</comment>
<evidence type="ECO:0000313" key="9">
    <source>
        <dbReference type="EMBL" id="ANX01291.1"/>
    </source>
</evidence>
<dbReference type="InterPro" id="IPR006674">
    <property type="entry name" value="HD_domain"/>
</dbReference>
<evidence type="ECO:0000256" key="4">
    <source>
        <dbReference type="ARBA" id="ARBA00011738"/>
    </source>
</evidence>
<dbReference type="PANTHER" id="PTHR11845">
    <property type="entry name" value="5'-DEOXYNUCLEOTIDASE HDDC2"/>
    <property type="match status" value="1"/>
</dbReference>
<dbReference type="Proteomes" id="UP000092931">
    <property type="component" value="Chromosome"/>
</dbReference>
<dbReference type="InterPro" id="IPR039356">
    <property type="entry name" value="YfbR/HDDC2"/>
</dbReference>
<evidence type="ECO:0000256" key="3">
    <source>
        <dbReference type="ARBA" id="ARBA00001941"/>
    </source>
</evidence>
<dbReference type="Gene3D" id="1.10.3210.10">
    <property type="entry name" value="Hypothetical protein af1432"/>
    <property type="match status" value="1"/>
</dbReference>
<protein>
    <recommendedName>
        <fullName evidence="5">5'-deoxynucleotidase</fullName>
        <ecNumber evidence="5">3.1.3.89</ecNumber>
    </recommendedName>
</protein>
<evidence type="ECO:0000256" key="2">
    <source>
        <dbReference type="ARBA" id="ARBA00001936"/>
    </source>
</evidence>
<comment type="cofactor">
    <cofactor evidence="2">
        <name>Mn(2+)</name>
        <dbReference type="ChEBI" id="CHEBI:29035"/>
    </cofactor>
</comment>
<keyword evidence="7 9" id="KW-0378">Hydrolase</keyword>
<evidence type="ECO:0000256" key="7">
    <source>
        <dbReference type="ARBA" id="ARBA00022801"/>
    </source>
</evidence>
<dbReference type="GO" id="GO:0046872">
    <property type="term" value="F:metal ion binding"/>
    <property type="evidence" value="ECO:0007669"/>
    <property type="project" value="UniProtKB-KW"/>
</dbReference>
<sequence>MDKLRQQISFIVEIDKLKNIYRQSYLTDGSRHENDAEHSWHLAVMAFILAEYADEKVDLLKVIKMVLVHDLVEIDAGDTYCYDERAMRDKKEREEKCAKRLFSMLPDEQRNEMYELWEEFERMETPEARYAAALDRLQPVLLNYFSGGKSWNEHGIYVDQVLNRNGRIKDSSQKLWEFVESLLHDAVEKGYLKKS</sequence>
<evidence type="ECO:0000256" key="6">
    <source>
        <dbReference type="ARBA" id="ARBA00022723"/>
    </source>
</evidence>
<dbReference type="SMART" id="SM00471">
    <property type="entry name" value="HDc"/>
    <property type="match status" value="1"/>
</dbReference>
<reference evidence="9 10" key="1">
    <citation type="submission" date="2016-02" db="EMBL/GenBank/DDBJ databases">
        <title>Comparison of Clostridium stercorarium subspecies using comparative genomics and transcriptomics.</title>
        <authorList>
            <person name="Schellenberg J."/>
            <person name="Thallinger G."/>
            <person name="Levin D.B."/>
            <person name="Zhang X."/>
            <person name="Alvare G."/>
            <person name="Fristensky B."/>
            <person name="Sparling R."/>
        </authorList>
    </citation>
    <scope>NUCLEOTIDE SEQUENCE [LARGE SCALE GENOMIC DNA]</scope>
    <source>
        <strain evidence="9 10">DSM 9219</strain>
    </source>
</reference>
<gene>
    <name evidence="9" type="ORF">CSTERLE_06770</name>
</gene>
<evidence type="ECO:0000259" key="8">
    <source>
        <dbReference type="SMART" id="SM00471"/>
    </source>
</evidence>
<dbReference type="SUPFAM" id="SSF109604">
    <property type="entry name" value="HD-domain/PDEase-like"/>
    <property type="match status" value="1"/>
</dbReference>
<evidence type="ECO:0000313" key="10">
    <source>
        <dbReference type="Proteomes" id="UP000092931"/>
    </source>
</evidence>
<dbReference type="RefSeq" id="WP_065820773.1">
    <property type="nucleotide sequence ID" value="NZ_CP014673.1"/>
</dbReference>
<keyword evidence="6" id="KW-0479">Metal-binding</keyword>